<dbReference type="SUPFAM" id="SSF81383">
    <property type="entry name" value="F-box domain"/>
    <property type="match status" value="1"/>
</dbReference>
<dbReference type="InterPro" id="IPR036047">
    <property type="entry name" value="F-box-like_dom_sf"/>
</dbReference>
<protein>
    <recommendedName>
        <fullName evidence="2">F-box associated beta-propeller type 3 domain-containing protein</fullName>
    </recommendedName>
</protein>
<dbReference type="Gramene" id="TraesMAC7D03G04288540.2">
    <property type="protein sequence ID" value="TraesMAC7D03G04288540.2"/>
    <property type="gene ID" value="TraesMAC7D03G04288540"/>
</dbReference>
<organism evidence="3">
    <name type="scientific">Triticum aestivum</name>
    <name type="common">Wheat</name>
    <dbReference type="NCBI Taxonomy" id="4565"/>
    <lineage>
        <taxon>Eukaryota</taxon>
        <taxon>Viridiplantae</taxon>
        <taxon>Streptophyta</taxon>
        <taxon>Embryophyta</taxon>
        <taxon>Tracheophyta</taxon>
        <taxon>Spermatophyta</taxon>
        <taxon>Magnoliopsida</taxon>
        <taxon>Liliopsida</taxon>
        <taxon>Poales</taxon>
        <taxon>Poaceae</taxon>
        <taxon>BOP clade</taxon>
        <taxon>Pooideae</taxon>
        <taxon>Triticodae</taxon>
        <taxon>Triticeae</taxon>
        <taxon>Triticinae</taxon>
        <taxon>Triticum</taxon>
    </lineage>
</organism>
<dbReference type="EnsemblPlants" id="TraesCS7D02G075100.1">
    <property type="protein sequence ID" value="TraesCS7D02G075100.1"/>
    <property type="gene ID" value="TraesCS7D02G075100"/>
</dbReference>
<gene>
    <name evidence="3" type="primary">LOC123167960</name>
</gene>
<proteinExistence type="predicted"/>
<evidence type="ECO:0000313" key="3">
    <source>
        <dbReference type="EnsemblPlants" id="TraesCS7D02G075100.1"/>
    </source>
</evidence>
<dbReference type="OrthoDB" id="1306079at2759"/>
<keyword evidence="4" id="KW-1185">Reference proteome</keyword>
<dbReference type="KEGG" id="taes:123167960"/>
<name>A0A3B6TJT7_WHEAT</name>
<dbReference type="PANTHER" id="PTHR47993">
    <property type="entry name" value="OS09G0372900 PROTEIN-RELATED"/>
    <property type="match status" value="1"/>
</dbReference>
<sequence>MGKAVSHRPSSSAAAEKTPPSPSFPLICLLPREAFFQPRFQPWRDRPVQRRRRRKSATRGAISMADSSGTTVFDNLPEWLVVDEILVRLPPKDILRCRAVRKSWLSGTSTNTFILDHHRRQPSLPIIKHHKGICRLTGASNERKIRPVLQYARHFSSNNVTLHAACDGFLIMSQQRSDFRICNPATRKCASLPHPPSRPGSRFVDVVGFYQHTTSGEHRVLWVSVPIPVIRAIRATGPQGADMAIELPDYFVLTVGSDQPRCIQWPTISKQEFPDIRSSRNPPVHHRGSLHWEMGINITVFDTIAETFRRMSCPARLENTHMWSPDSLSDMGGALALCRSAPDCLTFDIWVLQDYDAETWGFQYQINLLAMEVSPPIDLGIMLIPMTTLINEHELLIQQCPSRLLHCEIDGVSLRDVESGEHEYHLLPLTTHRLQESMISLPLFEAQEEDAVNKEAPFVIVL</sequence>
<evidence type="ECO:0000256" key="1">
    <source>
        <dbReference type="SAM" id="MobiDB-lite"/>
    </source>
</evidence>
<dbReference type="InterPro" id="IPR013187">
    <property type="entry name" value="F-box-assoc_dom_typ3"/>
</dbReference>
<dbReference type="Gramene" id="TraesROB_scaffold_020436_01G000300.1">
    <property type="protein sequence ID" value="TraesROB_scaffold_020436_01G000300.1"/>
    <property type="gene ID" value="TraesROB_scaffold_020436_01G000300"/>
</dbReference>
<dbReference type="Gramene" id="TraesWEE_scaffold_027171_01G000300.1">
    <property type="protein sequence ID" value="TraesWEE_scaffold_027171_01G000300.1"/>
    <property type="gene ID" value="TraesWEE_scaffold_027171_01G000300"/>
</dbReference>
<dbReference type="Pfam" id="PF08268">
    <property type="entry name" value="FBA_3"/>
    <property type="match status" value="1"/>
</dbReference>
<dbReference type="PANTHER" id="PTHR47993:SF381">
    <property type="entry name" value="F-BOX ASSOCIATED DOMAIN-CONTAINING PROTEIN"/>
    <property type="match status" value="1"/>
</dbReference>
<evidence type="ECO:0000313" key="4">
    <source>
        <dbReference type="Proteomes" id="UP000019116"/>
    </source>
</evidence>
<reference evidence="3" key="2">
    <citation type="submission" date="2018-10" db="UniProtKB">
        <authorList>
            <consortium name="EnsemblPlants"/>
        </authorList>
    </citation>
    <scope>IDENTIFICATION</scope>
</reference>
<dbReference type="Gramene" id="TraesCS7D02G075100.1">
    <property type="protein sequence ID" value="TraesCS7D02G075100.1"/>
    <property type="gene ID" value="TraesCS7D02G075100"/>
</dbReference>
<dbReference type="Gramene" id="TraesARI7D03G04371530.2">
    <property type="protein sequence ID" value="TraesARI7D03G04371530.2"/>
    <property type="gene ID" value="TraesARI7D03G04371530"/>
</dbReference>
<dbReference type="InterPro" id="IPR017451">
    <property type="entry name" value="F-box-assoc_interact_dom"/>
</dbReference>
<dbReference type="InterPro" id="IPR050233">
    <property type="entry name" value="A_thaliana_F-box"/>
</dbReference>
<dbReference type="NCBIfam" id="TIGR01640">
    <property type="entry name" value="F_box_assoc_1"/>
    <property type="match status" value="1"/>
</dbReference>
<dbReference type="OMA" id="RPIFISH"/>
<feature type="region of interest" description="Disordered" evidence="1">
    <location>
        <begin position="1"/>
        <end position="20"/>
    </location>
</feature>
<evidence type="ECO:0000259" key="2">
    <source>
        <dbReference type="Pfam" id="PF08268"/>
    </source>
</evidence>
<dbReference type="GeneID" id="123167960"/>
<feature type="domain" description="F-box associated beta-propeller type 3" evidence="2">
    <location>
        <begin position="148"/>
        <end position="361"/>
    </location>
</feature>
<dbReference type="Proteomes" id="UP000019116">
    <property type="component" value="Chromosome 7D"/>
</dbReference>
<dbReference type="AlphaFoldDB" id="A0A3B6TJT7"/>
<accession>A0A3B6TJT7</accession>
<dbReference type="Gramene" id="TraesCS7D03G0172000.1">
    <property type="protein sequence ID" value="TraesCS7D03G0172000.1.CDS"/>
    <property type="gene ID" value="TraesCS7D03G0172000"/>
</dbReference>
<reference evidence="3" key="1">
    <citation type="submission" date="2018-08" db="EMBL/GenBank/DDBJ databases">
        <authorList>
            <person name="Rossello M."/>
        </authorList>
    </citation>
    <scope>NUCLEOTIDE SEQUENCE [LARGE SCALE GENOMIC DNA]</scope>
    <source>
        <strain evidence="3">cv. Chinese Spring</strain>
    </source>
</reference>
<dbReference type="Gramene" id="TraesSYM7D03G04348870.2">
    <property type="protein sequence ID" value="TraesSYM7D03G04348870.2"/>
    <property type="gene ID" value="TraesSYM7D03G04348870"/>
</dbReference>
<dbReference type="RefSeq" id="XP_044441747.1">
    <property type="nucleotide sequence ID" value="XM_044585812.1"/>
</dbReference>